<evidence type="ECO:0000313" key="4">
    <source>
        <dbReference type="EMBL" id="TXJ53101.1"/>
    </source>
</evidence>
<protein>
    <submittedName>
        <fullName evidence="3">Glycosyltransferase family 2 protein</fullName>
    </submittedName>
</protein>
<keyword evidence="1" id="KW-0472">Membrane</keyword>
<keyword evidence="3" id="KW-0808">Transferase</keyword>
<dbReference type="Proteomes" id="UP000322307">
    <property type="component" value="Unassembled WGS sequence"/>
</dbReference>
<keyword evidence="1" id="KW-1133">Transmembrane helix</keyword>
<dbReference type="InterPro" id="IPR029044">
    <property type="entry name" value="Nucleotide-diphossugar_trans"/>
</dbReference>
<dbReference type="PANTHER" id="PTHR22916:SF3">
    <property type="entry name" value="UDP-GLCNAC:BETAGAL BETA-1,3-N-ACETYLGLUCOSAMINYLTRANSFERASE-LIKE PROTEIN 1"/>
    <property type="match status" value="1"/>
</dbReference>
<evidence type="ECO:0000313" key="3">
    <source>
        <dbReference type="EMBL" id="TXJ13458.1"/>
    </source>
</evidence>
<dbReference type="SUPFAM" id="SSF53448">
    <property type="entry name" value="Nucleotide-diphospho-sugar transferases"/>
    <property type="match status" value="1"/>
</dbReference>
<name>A0A5C8CKT5_9SPIR</name>
<dbReference type="RefSeq" id="WP_147717422.1">
    <property type="nucleotide sequence ID" value="NZ_SAXT01000001.1"/>
</dbReference>
<organism evidence="3 6">
    <name type="scientific">Brachyspira aalborgi</name>
    <dbReference type="NCBI Taxonomy" id="29522"/>
    <lineage>
        <taxon>Bacteria</taxon>
        <taxon>Pseudomonadati</taxon>
        <taxon>Spirochaetota</taxon>
        <taxon>Spirochaetia</taxon>
        <taxon>Brachyspirales</taxon>
        <taxon>Brachyspiraceae</taxon>
        <taxon>Brachyspira</taxon>
    </lineage>
</organism>
<dbReference type="EMBL" id="SAYE01000003">
    <property type="protein sequence ID" value="TXJ53101.1"/>
    <property type="molecule type" value="Genomic_DNA"/>
</dbReference>
<comment type="caution">
    <text evidence="3">The sequence shown here is derived from an EMBL/GenBank/DDBJ whole genome shotgun (WGS) entry which is preliminary data.</text>
</comment>
<reference evidence="5 6" key="1">
    <citation type="journal article" date="1992" name="Lakartidningen">
        <title>[Penicillin V and not amoxicillin is the first choice preparation in acute otitis].</title>
        <authorList>
            <person name="Kamme C."/>
            <person name="Lundgren K."/>
            <person name="Prellner K."/>
        </authorList>
    </citation>
    <scope>NUCLEOTIDE SEQUENCE [LARGE SCALE GENOMIC DNA]</scope>
    <source>
        <strain evidence="4 5">PC3939II</strain>
        <strain evidence="3 6">W1</strain>
    </source>
</reference>
<dbReference type="Pfam" id="PF00535">
    <property type="entry name" value="Glycos_transf_2"/>
    <property type="match status" value="1"/>
</dbReference>
<gene>
    <name evidence="3" type="ORF">EPJ80_01580</name>
    <name evidence="4" type="ORF">EPJ84_01850</name>
</gene>
<dbReference type="GO" id="GO:0016758">
    <property type="term" value="F:hexosyltransferase activity"/>
    <property type="evidence" value="ECO:0007669"/>
    <property type="project" value="UniProtKB-ARBA"/>
</dbReference>
<dbReference type="Proteomes" id="UP000325116">
    <property type="component" value="Unassembled WGS sequence"/>
</dbReference>
<evidence type="ECO:0000313" key="5">
    <source>
        <dbReference type="Proteomes" id="UP000322307"/>
    </source>
</evidence>
<evidence type="ECO:0000256" key="1">
    <source>
        <dbReference type="SAM" id="Phobius"/>
    </source>
</evidence>
<accession>A0A5C8CKT5</accession>
<dbReference type="AlphaFoldDB" id="A0A5C8CKT5"/>
<reference evidence="3" key="2">
    <citation type="submission" date="2019-01" db="EMBL/GenBank/DDBJ databases">
        <authorList>
            <person name="Thorell K."/>
        </authorList>
    </citation>
    <scope>NUCLEOTIDE SEQUENCE</scope>
    <source>
        <strain evidence="4">PC3939II</strain>
        <strain evidence="3">W1</strain>
    </source>
</reference>
<keyword evidence="1" id="KW-0812">Transmembrane</keyword>
<dbReference type="InterPro" id="IPR001173">
    <property type="entry name" value="Glyco_trans_2-like"/>
</dbReference>
<evidence type="ECO:0000259" key="2">
    <source>
        <dbReference type="Pfam" id="PF00535"/>
    </source>
</evidence>
<dbReference type="EMBL" id="SAXT01000001">
    <property type="protein sequence ID" value="TXJ13458.1"/>
    <property type="molecule type" value="Genomic_DNA"/>
</dbReference>
<proteinExistence type="predicted"/>
<dbReference type="PANTHER" id="PTHR22916">
    <property type="entry name" value="GLYCOSYLTRANSFERASE"/>
    <property type="match status" value="1"/>
</dbReference>
<feature type="domain" description="Glycosyltransferase 2-like" evidence="2">
    <location>
        <begin position="9"/>
        <end position="175"/>
    </location>
</feature>
<sequence>MTNTLPLVSVLIPTYNRKELLRRAIDSVRLQDYKNIEIYITDNASTDGTFDIMNEYMKIDGRIIYNRRETNTGPLYNCSEAYSHLKGKYAVILCDDDYFISKTFISNAVKVMEENHNIVVVRGIVKCLNENTNDIFIDSYNSKEYIKGIDYFLNYGNHNGYDNITSFFAMFRKSVGDKTKVFKRFLPSGDTWLWLYLFLFGDIYFLSNEIIGCYTEHNLGQDKYNTETLENVDYMLELIEDLKNKAFDLYPNYSKEINIKVEKIFGEILVWHTAQLCKVIGKKKAFKIMKSKEIVKKYPRIKSRIFGSLCFTIPFKLILFGLEIYKKFFTFFIFGIRINIKRIK</sequence>
<evidence type="ECO:0000313" key="6">
    <source>
        <dbReference type="Proteomes" id="UP000325116"/>
    </source>
</evidence>
<feature type="transmembrane region" description="Helical" evidence="1">
    <location>
        <begin position="305"/>
        <end position="325"/>
    </location>
</feature>
<dbReference type="Gene3D" id="3.90.550.10">
    <property type="entry name" value="Spore Coat Polysaccharide Biosynthesis Protein SpsA, Chain A"/>
    <property type="match status" value="1"/>
</dbReference>